<evidence type="ECO:0000256" key="11">
    <source>
        <dbReference type="ARBA" id="ARBA00023225"/>
    </source>
</evidence>
<feature type="compositionally biased region" description="Polar residues" evidence="14">
    <location>
        <begin position="94"/>
        <end position="118"/>
    </location>
</feature>
<reference evidence="18" key="1">
    <citation type="journal article" date="2019" name="Int. J. Syst. Evol. Microbiol.">
        <title>The Global Catalogue of Microorganisms (GCM) 10K type strain sequencing project: providing services to taxonomists for standard genome sequencing and annotation.</title>
        <authorList>
            <consortium name="The Broad Institute Genomics Platform"/>
            <consortium name="The Broad Institute Genome Sequencing Center for Infectious Disease"/>
            <person name="Wu L."/>
            <person name="Ma J."/>
        </authorList>
    </citation>
    <scope>NUCLEOTIDE SEQUENCE [LARGE SCALE GENOMIC DNA]</scope>
    <source>
        <strain evidence="18">KACC 12507</strain>
    </source>
</reference>
<dbReference type="SMART" id="SM00962">
    <property type="entry name" value="SRP54"/>
    <property type="match status" value="1"/>
</dbReference>
<dbReference type="InterPro" id="IPR003593">
    <property type="entry name" value="AAA+_ATPase"/>
</dbReference>
<evidence type="ECO:0000256" key="13">
    <source>
        <dbReference type="NCBIfam" id="TIGR03499"/>
    </source>
</evidence>
<comment type="similarity">
    <text evidence="2">Belongs to the GTP-binding SRP family.</text>
</comment>
<keyword evidence="7" id="KW-1005">Bacterial flagellum biogenesis</keyword>
<evidence type="ECO:0000256" key="6">
    <source>
        <dbReference type="ARBA" id="ARBA00022741"/>
    </source>
</evidence>
<name>A0ABV9LUP3_9ALTE</name>
<dbReference type="InterPro" id="IPR000897">
    <property type="entry name" value="SRP54_GTPase_dom"/>
</dbReference>
<keyword evidence="4" id="KW-0813">Transport</keyword>
<evidence type="ECO:0000256" key="9">
    <source>
        <dbReference type="ARBA" id="ARBA00023134"/>
    </source>
</evidence>
<sequence>MKIRRFFGKDMREALKQVKDELGGEAVIMSNKKVSGGVELVAAVDPAPNNTASAQTSPKGQLHKPTPSLSEVIGDDIPDSLQALLAKQHEKQHSQQGASAQNYHKASDSKQAQVLQQREAQRADESMVRSPAFVESMSDDIALENSQAASLTPPPSVLEPDQMDTIRAELESIKNVLKFQVSELADERKKRHNPTHHYLHEQLLGMGLGSKLARQFIDFLPHNVDEKQGWKYLLNLLSNRLHVGGNDILNQSGVVALVGPTGTGKTTTLAKLAAKYAQKYGADQVAMVTIDTYRIAAFEQLATYGRIIGCSVKKAQSAEELNQLLYQMRNKKLVLIDTAGFSQRDARLIEQLNEYETGLSVNIRKYLVLPAGAQYQVLNQTVKAYHSTDIQGCIFTKLDECYSLGEALSVVIENDLSLSYVTDGQRVPEDIKLADSANLTLVAAKLYKKYGLPMQGQEPAVNAGGL</sequence>
<organism evidence="17 18">
    <name type="scientific">Glaciecola siphonariae</name>
    <dbReference type="NCBI Taxonomy" id="521012"/>
    <lineage>
        <taxon>Bacteria</taxon>
        <taxon>Pseudomonadati</taxon>
        <taxon>Pseudomonadota</taxon>
        <taxon>Gammaproteobacteria</taxon>
        <taxon>Alteromonadales</taxon>
        <taxon>Alteromonadaceae</taxon>
        <taxon>Glaciecola</taxon>
    </lineage>
</organism>
<dbReference type="SMART" id="SM00382">
    <property type="entry name" value="AAA"/>
    <property type="match status" value="1"/>
</dbReference>
<keyword evidence="5" id="KW-1003">Cell membrane</keyword>
<comment type="function">
    <text evidence="12">Necessary for flagellar biosynthesis. May be involved in translocation of the flagellum.</text>
</comment>
<dbReference type="PANTHER" id="PTHR43134">
    <property type="entry name" value="SIGNAL RECOGNITION PARTICLE RECEPTOR SUBUNIT ALPHA"/>
    <property type="match status" value="1"/>
</dbReference>
<comment type="caution">
    <text evidence="17">The sequence shown here is derived from an EMBL/GenBank/DDBJ whole genome shotgun (WGS) entry which is preliminary data.</text>
</comment>
<keyword evidence="17" id="KW-0282">Flagellum</keyword>
<evidence type="ECO:0000313" key="18">
    <source>
        <dbReference type="Proteomes" id="UP001595897"/>
    </source>
</evidence>
<evidence type="ECO:0000256" key="3">
    <source>
        <dbReference type="ARBA" id="ARBA00014919"/>
    </source>
</evidence>
<evidence type="ECO:0000256" key="10">
    <source>
        <dbReference type="ARBA" id="ARBA00023136"/>
    </source>
</evidence>
<keyword evidence="6" id="KW-0547">Nucleotide-binding</keyword>
<dbReference type="Proteomes" id="UP001595897">
    <property type="component" value="Unassembled WGS sequence"/>
</dbReference>
<feature type="region of interest" description="Disordered" evidence="14">
    <location>
        <begin position="48"/>
        <end position="74"/>
    </location>
</feature>
<dbReference type="InterPro" id="IPR020006">
    <property type="entry name" value="FlhF"/>
</dbReference>
<dbReference type="Gene3D" id="3.40.50.300">
    <property type="entry name" value="P-loop containing nucleotide triphosphate hydrolases"/>
    <property type="match status" value="1"/>
</dbReference>
<keyword evidence="18" id="KW-1185">Reference proteome</keyword>
<comment type="subcellular location">
    <subcellularLocation>
        <location evidence="1">Cell membrane</location>
        <topology evidence="1">Peripheral membrane protein</topology>
        <orientation evidence="1">Cytoplasmic side</orientation>
    </subcellularLocation>
</comment>
<evidence type="ECO:0000256" key="12">
    <source>
        <dbReference type="ARBA" id="ARBA00025337"/>
    </source>
</evidence>
<evidence type="ECO:0000259" key="15">
    <source>
        <dbReference type="SMART" id="SM00382"/>
    </source>
</evidence>
<feature type="compositionally biased region" description="Polar residues" evidence="14">
    <location>
        <begin position="48"/>
        <end position="59"/>
    </location>
</feature>
<protein>
    <recommendedName>
        <fullName evidence="3 13">Flagellar biosynthesis protein FlhF</fullName>
    </recommendedName>
</protein>
<evidence type="ECO:0000256" key="14">
    <source>
        <dbReference type="SAM" id="MobiDB-lite"/>
    </source>
</evidence>
<keyword evidence="17" id="KW-0966">Cell projection</keyword>
<gene>
    <name evidence="17" type="primary">flhF</name>
    <name evidence="17" type="ORF">ACFO4O_07070</name>
</gene>
<feature type="region of interest" description="Disordered" evidence="14">
    <location>
        <begin position="87"/>
        <end position="129"/>
    </location>
</feature>
<proteinExistence type="inferred from homology"/>
<keyword evidence="9" id="KW-0342">GTP-binding</keyword>
<keyword evidence="17" id="KW-0969">Cilium</keyword>
<evidence type="ECO:0000256" key="8">
    <source>
        <dbReference type="ARBA" id="ARBA00022927"/>
    </source>
</evidence>
<dbReference type="SUPFAM" id="SSF52540">
    <property type="entry name" value="P-loop containing nucleoside triphosphate hydrolases"/>
    <property type="match status" value="1"/>
</dbReference>
<dbReference type="Gene3D" id="1.20.120.1380">
    <property type="entry name" value="Flagellar FlhF biosynthesis protein, N domain"/>
    <property type="match status" value="1"/>
</dbReference>
<evidence type="ECO:0000256" key="4">
    <source>
        <dbReference type="ARBA" id="ARBA00022448"/>
    </source>
</evidence>
<dbReference type="InterPro" id="IPR047040">
    <property type="entry name" value="FlhF__GTPase_dom"/>
</dbReference>
<evidence type="ECO:0000259" key="16">
    <source>
        <dbReference type="SMART" id="SM00962"/>
    </source>
</evidence>
<keyword evidence="10" id="KW-0472">Membrane</keyword>
<accession>A0ABV9LUP3</accession>
<evidence type="ECO:0000313" key="17">
    <source>
        <dbReference type="EMBL" id="MFC4699909.1"/>
    </source>
</evidence>
<dbReference type="PANTHER" id="PTHR43134:SF3">
    <property type="entry name" value="FLAGELLAR BIOSYNTHESIS PROTEIN FLHF"/>
    <property type="match status" value="1"/>
</dbReference>
<feature type="domain" description="SRP54-type proteins GTP-binding" evidence="16">
    <location>
        <begin position="252"/>
        <end position="445"/>
    </location>
</feature>
<feature type="domain" description="AAA+ ATPase" evidence="15">
    <location>
        <begin position="251"/>
        <end position="432"/>
    </location>
</feature>
<evidence type="ECO:0000256" key="2">
    <source>
        <dbReference type="ARBA" id="ARBA00008531"/>
    </source>
</evidence>
<dbReference type="RefSeq" id="WP_382406873.1">
    <property type="nucleotide sequence ID" value="NZ_JBHSGU010000002.1"/>
</dbReference>
<keyword evidence="11" id="KW-1006">Bacterial flagellum protein export</keyword>
<dbReference type="EMBL" id="JBHSGU010000002">
    <property type="protein sequence ID" value="MFC4699909.1"/>
    <property type="molecule type" value="Genomic_DNA"/>
</dbReference>
<dbReference type="InterPro" id="IPR027417">
    <property type="entry name" value="P-loop_NTPase"/>
</dbReference>
<evidence type="ECO:0000256" key="1">
    <source>
        <dbReference type="ARBA" id="ARBA00004413"/>
    </source>
</evidence>
<dbReference type="Pfam" id="PF00448">
    <property type="entry name" value="SRP54"/>
    <property type="match status" value="1"/>
</dbReference>
<evidence type="ECO:0000256" key="7">
    <source>
        <dbReference type="ARBA" id="ARBA00022795"/>
    </source>
</evidence>
<evidence type="ECO:0000256" key="5">
    <source>
        <dbReference type="ARBA" id="ARBA00022475"/>
    </source>
</evidence>
<keyword evidence="8" id="KW-0653">Protein transport</keyword>
<dbReference type="NCBIfam" id="TIGR03499">
    <property type="entry name" value="FlhF"/>
    <property type="match status" value="1"/>
</dbReference>
<dbReference type="CDD" id="cd17873">
    <property type="entry name" value="FlhF"/>
    <property type="match status" value="1"/>
</dbReference>